<evidence type="ECO:0000256" key="7">
    <source>
        <dbReference type="PIRSR" id="PIRSR604808-2"/>
    </source>
</evidence>
<dbReference type="AlphaFoldDB" id="R7UK86"/>
<evidence type="ECO:0000313" key="9">
    <source>
        <dbReference type="EMBL" id="ELU06503.1"/>
    </source>
</evidence>
<dbReference type="EC" id="3.1.11.2" evidence="3"/>
<comment type="cofactor">
    <cofactor evidence="7">
        <name>Mg(2+)</name>
        <dbReference type="ChEBI" id="CHEBI:18420"/>
    </cofactor>
    <cofactor evidence="7">
        <name>Mn(2+)</name>
        <dbReference type="ChEBI" id="CHEBI:29035"/>
    </cofactor>
    <text evidence="7">Probably binds two magnesium or manganese ions per subunit.</text>
</comment>
<dbReference type="EnsemblMetazoa" id="CapteT50138">
    <property type="protein sequence ID" value="CapteP50138"/>
    <property type="gene ID" value="CapteG50138"/>
</dbReference>
<feature type="binding site" evidence="7">
    <location>
        <position position="34"/>
    </location>
    <ligand>
        <name>Mg(2+)</name>
        <dbReference type="ChEBI" id="CHEBI:18420"/>
        <label>1</label>
    </ligand>
</feature>
<name>R7UK86_CAPTE</name>
<dbReference type="PANTHER" id="PTHR22748">
    <property type="entry name" value="AP ENDONUCLEASE"/>
    <property type="match status" value="1"/>
</dbReference>
<dbReference type="Gene3D" id="3.60.10.10">
    <property type="entry name" value="Endonuclease/exonuclease/phosphatase"/>
    <property type="match status" value="1"/>
</dbReference>
<dbReference type="EMBL" id="KB291815">
    <property type="protein sequence ID" value="ELU18606.1"/>
    <property type="molecule type" value="Genomic_DNA"/>
</dbReference>
<evidence type="ECO:0000313" key="12">
    <source>
        <dbReference type="Proteomes" id="UP000014760"/>
    </source>
</evidence>
<protein>
    <recommendedName>
        <fullName evidence="3">exodeoxyribonuclease III</fullName>
        <ecNumber evidence="3">3.1.11.2</ecNumber>
    </recommendedName>
</protein>
<dbReference type="GO" id="GO:0008081">
    <property type="term" value="F:phosphoric diester hydrolase activity"/>
    <property type="evidence" value="ECO:0007669"/>
    <property type="project" value="TreeGrafter"/>
</dbReference>
<evidence type="ECO:0000256" key="1">
    <source>
        <dbReference type="ARBA" id="ARBA00000493"/>
    </source>
</evidence>
<proteinExistence type="inferred from homology"/>
<evidence type="ECO:0000313" key="10">
    <source>
        <dbReference type="EMBL" id="ELU18606.1"/>
    </source>
</evidence>
<comment type="catalytic activity">
    <reaction evidence="1">
        <text>Exonucleolytic cleavage in the 3'- to 5'-direction to yield nucleoside 5'-phosphates.</text>
        <dbReference type="EC" id="3.1.11.2"/>
    </reaction>
</comment>
<evidence type="ECO:0000256" key="2">
    <source>
        <dbReference type="ARBA" id="ARBA00007092"/>
    </source>
</evidence>
<evidence type="ECO:0000256" key="5">
    <source>
        <dbReference type="ARBA" id="ARBA00022801"/>
    </source>
</evidence>
<dbReference type="GO" id="GO:0006284">
    <property type="term" value="P:base-excision repair"/>
    <property type="evidence" value="ECO:0007669"/>
    <property type="project" value="TreeGrafter"/>
</dbReference>
<gene>
    <name evidence="9" type="ORF">CAPTEDRAFT_50138</name>
    <name evidence="10" type="ORF">CAPTEDRAFT_58088</name>
</gene>
<keyword evidence="6 7" id="KW-0460">Magnesium</keyword>
<dbReference type="EnsemblMetazoa" id="CapteT58088">
    <property type="protein sequence ID" value="CapteP58088"/>
    <property type="gene ID" value="CapteG58088"/>
</dbReference>
<evidence type="ECO:0000313" key="11">
    <source>
        <dbReference type="EnsemblMetazoa" id="CapteP50138"/>
    </source>
</evidence>
<evidence type="ECO:0000256" key="3">
    <source>
        <dbReference type="ARBA" id="ARBA00012115"/>
    </source>
</evidence>
<dbReference type="EMBL" id="KB300597">
    <property type="protein sequence ID" value="ELU06503.1"/>
    <property type="molecule type" value="Genomic_DNA"/>
</dbReference>
<sequence>IATLNVNGLRDNTKREHFINYILAKDIDICFIQETHITNLNDVNKFKKSWEGKCYFSFGGHHSRGVGIIFRKHLDIKITKYKYDNNGRILSLELYINNEKYKLINIYAPNRESDR</sequence>
<dbReference type="Pfam" id="PF03372">
    <property type="entry name" value="Exo_endo_phos"/>
    <property type="match status" value="1"/>
</dbReference>
<accession>R7UK86</accession>
<dbReference type="GO" id="GO:0046872">
    <property type="term" value="F:metal ion binding"/>
    <property type="evidence" value="ECO:0007669"/>
    <property type="project" value="UniProtKB-KW"/>
</dbReference>
<dbReference type="OrthoDB" id="6278692at2759"/>
<dbReference type="InterPro" id="IPR005135">
    <property type="entry name" value="Endo/exonuclease/phosphatase"/>
</dbReference>
<dbReference type="GO" id="GO:0008311">
    <property type="term" value="F:double-stranded DNA 3'-5' DNA exonuclease activity"/>
    <property type="evidence" value="ECO:0007669"/>
    <property type="project" value="UniProtKB-EC"/>
</dbReference>
<dbReference type="HOGENOM" id="CLU_000680_2_4_1"/>
<reference evidence="9 12" key="2">
    <citation type="journal article" date="2013" name="Nature">
        <title>Insights into bilaterian evolution from three spiralian genomes.</title>
        <authorList>
            <person name="Simakov O."/>
            <person name="Marletaz F."/>
            <person name="Cho S.J."/>
            <person name="Edsinger-Gonzales E."/>
            <person name="Havlak P."/>
            <person name="Hellsten U."/>
            <person name="Kuo D.H."/>
            <person name="Larsson T."/>
            <person name="Lv J."/>
            <person name="Arendt D."/>
            <person name="Savage R."/>
            <person name="Osoegawa K."/>
            <person name="de Jong P."/>
            <person name="Grimwood J."/>
            <person name="Chapman J.A."/>
            <person name="Shapiro H."/>
            <person name="Aerts A."/>
            <person name="Otillar R.P."/>
            <person name="Terry A.Y."/>
            <person name="Boore J.L."/>
            <person name="Grigoriev I.V."/>
            <person name="Lindberg D.R."/>
            <person name="Seaver E.C."/>
            <person name="Weisblat D.A."/>
            <person name="Putnam N.H."/>
            <person name="Rokhsar D.S."/>
        </authorList>
    </citation>
    <scope>NUCLEOTIDE SEQUENCE</scope>
    <source>
        <strain evidence="9 12">I ESC-2004</strain>
    </source>
</reference>
<comment type="similarity">
    <text evidence="2">Belongs to the DNA repair enzymes AP/ExoA family.</text>
</comment>
<keyword evidence="5" id="KW-0378">Hydrolase</keyword>
<reference evidence="11" key="3">
    <citation type="submission" date="2015-06" db="UniProtKB">
        <authorList>
            <consortium name="EnsemblMetazoa"/>
        </authorList>
    </citation>
    <scope>IDENTIFICATION</scope>
</reference>
<dbReference type="OMA" id="APRFLME"/>
<dbReference type="Proteomes" id="UP000014760">
    <property type="component" value="Unassembled WGS sequence"/>
</dbReference>
<keyword evidence="4 7" id="KW-0479">Metal-binding</keyword>
<dbReference type="InterPro" id="IPR036691">
    <property type="entry name" value="Endo/exonu/phosph_ase_sf"/>
</dbReference>
<feature type="binding site" evidence="7">
    <location>
        <position position="5"/>
    </location>
    <ligand>
        <name>Mg(2+)</name>
        <dbReference type="ChEBI" id="CHEBI:18420"/>
        <label>1</label>
    </ligand>
</feature>
<evidence type="ECO:0000256" key="4">
    <source>
        <dbReference type="ARBA" id="ARBA00022723"/>
    </source>
</evidence>
<dbReference type="EMBL" id="AMQN01016195">
    <property type="status" value="NOT_ANNOTATED_CDS"/>
    <property type="molecule type" value="Genomic_DNA"/>
</dbReference>
<dbReference type="SUPFAM" id="SSF56219">
    <property type="entry name" value="DNase I-like"/>
    <property type="match status" value="1"/>
</dbReference>
<keyword evidence="7" id="KW-0464">Manganese</keyword>
<dbReference type="GO" id="GO:0005634">
    <property type="term" value="C:nucleus"/>
    <property type="evidence" value="ECO:0007669"/>
    <property type="project" value="TreeGrafter"/>
</dbReference>
<dbReference type="InterPro" id="IPR004808">
    <property type="entry name" value="AP_endonuc_1"/>
</dbReference>
<feature type="non-terminal residue" evidence="9">
    <location>
        <position position="115"/>
    </location>
</feature>
<evidence type="ECO:0000259" key="8">
    <source>
        <dbReference type="Pfam" id="PF03372"/>
    </source>
</evidence>
<reference evidence="12" key="1">
    <citation type="submission" date="2012-12" db="EMBL/GenBank/DDBJ databases">
        <authorList>
            <person name="Hellsten U."/>
            <person name="Grimwood J."/>
            <person name="Chapman J.A."/>
            <person name="Shapiro H."/>
            <person name="Aerts A."/>
            <person name="Otillar R.P."/>
            <person name="Terry A.Y."/>
            <person name="Boore J.L."/>
            <person name="Simakov O."/>
            <person name="Marletaz F."/>
            <person name="Cho S.-J."/>
            <person name="Edsinger-Gonzales E."/>
            <person name="Havlak P."/>
            <person name="Kuo D.-H."/>
            <person name="Larsson T."/>
            <person name="Lv J."/>
            <person name="Arendt D."/>
            <person name="Savage R."/>
            <person name="Osoegawa K."/>
            <person name="de Jong P."/>
            <person name="Lindberg D.R."/>
            <person name="Seaver E.C."/>
            <person name="Weisblat D.A."/>
            <person name="Putnam N.H."/>
            <person name="Grigoriev I.V."/>
            <person name="Rokhsar D.S."/>
        </authorList>
    </citation>
    <scope>NUCLEOTIDE SEQUENCE</scope>
    <source>
        <strain evidence="12">I ESC-2004</strain>
    </source>
</reference>
<evidence type="ECO:0000256" key="6">
    <source>
        <dbReference type="ARBA" id="ARBA00022842"/>
    </source>
</evidence>
<feature type="non-terminal residue" evidence="9">
    <location>
        <position position="1"/>
    </location>
</feature>
<keyword evidence="12" id="KW-1185">Reference proteome</keyword>
<feature type="domain" description="Endonuclease/exonuclease/phosphatase" evidence="8">
    <location>
        <begin position="2"/>
        <end position="100"/>
    </location>
</feature>
<dbReference type="GO" id="GO:0003906">
    <property type="term" value="F:DNA-(apurinic or apyrimidinic site) endonuclease activity"/>
    <property type="evidence" value="ECO:0007669"/>
    <property type="project" value="TreeGrafter"/>
</dbReference>
<organism evidence="9">
    <name type="scientific">Capitella teleta</name>
    <name type="common">Polychaete worm</name>
    <dbReference type="NCBI Taxonomy" id="283909"/>
    <lineage>
        <taxon>Eukaryota</taxon>
        <taxon>Metazoa</taxon>
        <taxon>Spiralia</taxon>
        <taxon>Lophotrochozoa</taxon>
        <taxon>Annelida</taxon>
        <taxon>Polychaeta</taxon>
        <taxon>Sedentaria</taxon>
        <taxon>Scolecida</taxon>
        <taxon>Capitellidae</taxon>
        <taxon>Capitella</taxon>
    </lineage>
</organism>
<dbReference type="PANTHER" id="PTHR22748:SF6">
    <property type="entry name" value="DNA-(APURINIC OR APYRIMIDINIC SITE) ENDONUCLEASE"/>
    <property type="match status" value="1"/>
</dbReference>
<dbReference type="STRING" id="283909.R7UK86"/>
<dbReference type="EMBL" id="AMQN01022759">
    <property type="status" value="NOT_ANNOTATED_CDS"/>
    <property type="molecule type" value="Genomic_DNA"/>
</dbReference>